<reference evidence="1" key="1">
    <citation type="submission" date="2020-10" db="EMBL/GenBank/DDBJ databases">
        <authorList>
            <person name="Gilroy R."/>
        </authorList>
    </citation>
    <scope>NUCLEOTIDE SEQUENCE</scope>
    <source>
        <strain evidence="1">USAMLcec3-3695</strain>
    </source>
</reference>
<evidence type="ECO:0000313" key="1">
    <source>
        <dbReference type="EMBL" id="HIU57211.1"/>
    </source>
</evidence>
<dbReference type="InterPro" id="IPR035424">
    <property type="entry name" value="Antitoxin_RelB"/>
</dbReference>
<dbReference type="Gene3D" id="3.40.1620.10">
    <property type="entry name" value="YefM-like domain"/>
    <property type="match status" value="1"/>
</dbReference>
<evidence type="ECO:0000313" key="2">
    <source>
        <dbReference type="Proteomes" id="UP000824109"/>
    </source>
</evidence>
<dbReference type="Proteomes" id="UP000824109">
    <property type="component" value="Unassembled WGS sequence"/>
</dbReference>
<proteinExistence type="predicted"/>
<dbReference type="AlphaFoldDB" id="A0A9D1MBH6"/>
<dbReference type="Pfam" id="PF12910">
    <property type="entry name" value="PHD_like"/>
    <property type="match status" value="1"/>
</dbReference>
<reference evidence="1" key="2">
    <citation type="journal article" date="2021" name="PeerJ">
        <title>Extensive microbial diversity within the chicken gut microbiome revealed by metagenomics and culture.</title>
        <authorList>
            <person name="Gilroy R."/>
            <person name="Ravi A."/>
            <person name="Getino M."/>
            <person name="Pursley I."/>
            <person name="Horton D.L."/>
            <person name="Alikhan N.F."/>
            <person name="Baker D."/>
            <person name="Gharbi K."/>
            <person name="Hall N."/>
            <person name="Watson M."/>
            <person name="Adriaenssens E.M."/>
            <person name="Foster-Nyarko E."/>
            <person name="Jarju S."/>
            <person name="Secka A."/>
            <person name="Antonio M."/>
            <person name="Oren A."/>
            <person name="Chaudhuri R.R."/>
            <person name="La Ragione R."/>
            <person name="Hildebrand F."/>
            <person name="Pallen M.J."/>
        </authorList>
    </citation>
    <scope>NUCLEOTIDE SEQUENCE</scope>
    <source>
        <strain evidence="1">USAMLcec3-3695</strain>
    </source>
</reference>
<protein>
    <submittedName>
        <fullName evidence="1">Uncharacterized protein</fullName>
    </submittedName>
</protein>
<accession>A0A9D1MBH6</accession>
<sequence>MMAVNSTDARKNWSSVSESVIREKPAFIKKTRDYMLLSNMEFMNEILSGYTFSAAEYTEDDGSVTLSLNELDLVENGKDEGEARGRLARSILEYATDFYREFSVWSAAPNKKREIPYVFKALVLDDYEKIGACITCRPGKN</sequence>
<gene>
    <name evidence="1" type="ORF">IAA61_05290</name>
</gene>
<dbReference type="Gene3D" id="3.30.160.620">
    <property type="match status" value="1"/>
</dbReference>
<organism evidence="1 2">
    <name type="scientific">Candidatus Ornithomonoglobus merdipullorum</name>
    <dbReference type="NCBI Taxonomy" id="2840895"/>
    <lineage>
        <taxon>Bacteria</taxon>
        <taxon>Bacillati</taxon>
        <taxon>Bacillota</taxon>
        <taxon>Clostridia</taxon>
        <taxon>Candidatus Ornithomonoglobus</taxon>
    </lineage>
</organism>
<comment type="caution">
    <text evidence="1">The sequence shown here is derived from an EMBL/GenBank/DDBJ whole genome shotgun (WGS) entry which is preliminary data.</text>
</comment>
<dbReference type="EMBL" id="DVNB01000054">
    <property type="protein sequence ID" value="HIU57211.1"/>
    <property type="molecule type" value="Genomic_DNA"/>
</dbReference>
<name>A0A9D1MBH6_9FIRM</name>